<evidence type="ECO:0000256" key="2">
    <source>
        <dbReference type="ARBA" id="ARBA00022552"/>
    </source>
</evidence>
<dbReference type="Gene3D" id="3.30.1330.30">
    <property type="match status" value="1"/>
</dbReference>
<dbReference type="AlphaFoldDB" id="A0AA37W7L1"/>
<keyword evidence="2 6" id="KW-0698">rRNA processing</keyword>
<evidence type="ECO:0000256" key="5">
    <source>
        <dbReference type="ARBA" id="ARBA00022691"/>
    </source>
</evidence>
<evidence type="ECO:0000259" key="7">
    <source>
        <dbReference type="SMART" id="SM00967"/>
    </source>
</evidence>
<dbReference type="GO" id="GO:0070039">
    <property type="term" value="F:rRNA (guanosine-2'-O-)-methyltransferase activity"/>
    <property type="evidence" value="ECO:0007669"/>
    <property type="project" value="UniProtKB-UniRule"/>
</dbReference>
<reference evidence="8" key="2">
    <citation type="submission" date="2023-01" db="EMBL/GenBank/DDBJ databases">
        <title>Draft genome sequence of Litoribrevibacter albus strain NBRC 110071.</title>
        <authorList>
            <person name="Sun Q."/>
            <person name="Mori K."/>
        </authorList>
    </citation>
    <scope>NUCLEOTIDE SEQUENCE</scope>
    <source>
        <strain evidence="8">NBRC 110071</strain>
    </source>
</reference>
<dbReference type="FunFam" id="3.40.1280.10:FF:000008">
    <property type="entry name" value="Group 3 RNA methyltransferase TrmH"/>
    <property type="match status" value="1"/>
</dbReference>
<dbReference type="SMART" id="SM00967">
    <property type="entry name" value="SpoU_sub_bind"/>
    <property type="match status" value="1"/>
</dbReference>
<comment type="function">
    <text evidence="6">Specifically methylates the ribose of guanosine 2251 in 23S rRNA.</text>
</comment>
<dbReference type="InterPro" id="IPR029026">
    <property type="entry name" value="tRNA_m1G_MTases_N"/>
</dbReference>
<keyword evidence="5 6" id="KW-0949">S-adenosyl-L-methionine</keyword>
<evidence type="ECO:0000313" key="8">
    <source>
        <dbReference type="EMBL" id="GLQ30641.1"/>
    </source>
</evidence>
<dbReference type="PANTHER" id="PTHR46429">
    <property type="entry name" value="23S RRNA (GUANOSINE-2'-O-)-METHYLTRANSFERASE RLMB"/>
    <property type="match status" value="1"/>
</dbReference>
<dbReference type="InterPro" id="IPR024915">
    <property type="entry name" value="23S_rRNA_MeTrfase_RlmB"/>
</dbReference>
<dbReference type="InterPro" id="IPR029028">
    <property type="entry name" value="Alpha/beta_knot_MTases"/>
</dbReference>
<dbReference type="Pfam" id="PF08032">
    <property type="entry name" value="SpoU_sub_bind"/>
    <property type="match status" value="1"/>
</dbReference>
<gene>
    <name evidence="6 8" type="primary">rlmB</name>
    <name evidence="8" type="ORF">GCM10007876_11190</name>
</gene>
<evidence type="ECO:0000313" key="9">
    <source>
        <dbReference type="Proteomes" id="UP001161389"/>
    </source>
</evidence>
<evidence type="ECO:0000256" key="6">
    <source>
        <dbReference type="HAMAP-Rule" id="MF_01887"/>
    </source>
</evidence>
<dbReference type="EC" id="2.1.1.185" evidence="6"/>
<dbReference type="EMBL" id="BSNM01000006">
    <property type="protein sequence ID" value="GLQ30641.1"/>
    <property type="molecule type" value="Genomic_DNA"/>
</dbReference>
<feature type="binding site" evidence="6">
    <location>
        <position position="205"/>
    </location>
    <ligand>
        <name>S-adenosyl-L-methionine</name>
        <dbReference type="ChEBI" id="CHEBI:59789"/>
    </ligand>
</feature>
<comment type="caution">
    <text evidence="8">The sequence shown here is derived from an EMBL/GenBank/DDBJ whole genome shotgun (WGS) entry which is preliminary data.</text>
</comment>
<dbReference type="HAMAP" id="MF_01887">
    <property type="entry name" value="23SrRNA_methyltr_B"/>
    <property type="match status" value="1"/>
</dbReference>
<dbReference type="CDD" id="cd18103">
    <property type="entry name" value="SpoU-like_RlmB"/>
    <property type="match status" value="1"/>
</dbReference>
<dbReference type="PANTHER" id="PTHR46429:SF1">
    <property type="entry name" value="23S RRNA (GUANOSINE-2'-O-)-METHYLTRANSFERASE RLMB"/>
    <property type="match status" value="1"/>
</dbReference>
<evidence type="ECO:0000256" key="3">
    <source>
        <dbReference type="ARBA" id="ARBA00022603"/>
    </source>
</evidence>
<dbReference type="NCBIfam" id="TIGR00186">
    <property type="entry name" value="rRNA_methyl_3"/>
    <property type="match status" value="1"/>
</dbReference>
<comment type="catalytic activity">
    <reaction evidence="6">
        <text>guanosine(2251) in 23S rRNA + S-adenosyl-L-methionine = 2'-O-methylguanosine(2251) in 23S rRNA + S-adenosyl-L-homocysteine + H(+)</text>
        <dbReference type="Rhea" id="RHEA:24140"/>
        <dbReference type="Rhea" id="RHEA-COMP:10239"/>
        <dbReference type="Rhea" id="RHEA-COMP:10241"/>
        <dbReference type="ChEBI" id="CHEBI:15378"/>
        <dbReference type="ChEBI" id="CHEBI:57856"/>
        <dbReference type="ChEBI" id="CHEBI:59789"/>
        <dbReference type="ChEBI" id="CHEBI:74269"/>
        <dbReference type="ChEBI" id="CHEBI:74445"/>
        <dbReference type="EC" id="2.1.1.185"/>
    </reaction>
</comment>
<dbReference type="RefSeq" id="WP_284379787.1">
    <property type="nucleotide sequence ID" value="NZ_BSNM01000006.1"/>
</dbReference>
<name>A0AA37W7L1_9GAMM</name>
<dbReference type="SUPFAM" id="SSF55315">
    <property type="entry name" value="L30e-like"/>
    <property type="match status" value="1"/>
</dbReference>
<dbReference type="Pfam" id="PF00588">
    <property type="entry name" value="SpoU_methylase"/>
    <property type="match status" value="1"/>
</dbReference>
<dbReference type="Gene3D" id="3.40.1280.10">
    <property type="match status" value="1"/>
</dbReference>
<keyword evidence="3 6" id="KW-0489">Methyltransferase</keyword>
<protein>
    <recommendedName>
        <fullName evidence="6">23S rRNA (guanosine-2'-O-)-methyltransferase RlmB</fullName>
        <ecNumber evidence="6">2.1.1.185</ecNumber>
    </recommendedName>
    <alternativeName>
        <fullName evidence="6">23S rRNA (guanosine2251 2'-O)-methyltransferase</fullName>
    </alternativeName>
    <alternativeName>
        <fullName evidence="6">23S rRNA Gm2251 2'-O-methyltransferase</fullName>
    </alternativeName>
</protein>
<evidence type="ECO:0000256" key="4">
    <source>
        <dbReference type="ARBA" id="ARBA00022679"/>
    </source>
</evidence>
<proteinExistence type="inferred from homology"/>
<dbReference type="SUPFAM" id="SSF75217">
    <property type="entry name" value="alpha/beta knot"/>
    <property type="match status" value="1"/>
</dbReference>
<dbReference type="GO" id="GO:0003723">
    <property type="term" value="F:RNA binding"/>
    <property type="evidence" value="ECO:0007669"/>
    <property type="project" value="InterPro"/>
</dbReference>
<sequence>MAKGESADSSNLVFGINAVSSLLKKSAKDIGVLYVLSGKRNQRVNDLMDVARKLHIRVDRVGAEFFDLKVPDGVHQGVMAETQVNYAKDEAFLDQLLEGLDVPPFLLVLDGVTDPHNIGACLRTADAAGIHAVIAPKDKSGTLNSTAVKVACGAAENTPFVSVTNLARCLKKLQDRGVWITGTAGEATTSIYQTDLTGPTAIVMGAEGKGMRRLTREACDNLTFMPMAGEVSSLNVSVATGVILFEAVRQRTLG</sequence>
<dbReference type="Proteomes" id="UP001161389">
    <property type="component" value="Unassembled WGS sequence"/>
</dbReference>
<dbReference type="InterPro" id="IPR004441">
    <property type="entry name" value="rRNA_MeTrfase_TrmH"/>
</dbReference>
<comment type="similarity">
    <text evidence="6">Belongs to the class IV-like SAM-binding methyltransferase superfamily. RNA methyltransferase TrmH family. RlmB subfamily.</text>
</comment>
<feature type="binding site" evidence="6">
    <location>
        <position position="234"/>
    </location>
    <ligand>
        <name>S-adenosyl-L-methionine</name>
        <dbReference type="ChEBI" id="CHEBI:59789"/>
    </ligand>
</feature>
<dbReference type="GO" id="GO:0005829">
    <property type="term" value="C:cytosol"/>
    <property type="evidence" value="ECO:0007669"/>
    <property type="project" value="TreeGrafter"/>
</dbReference>
<dbReference type="InterPro" id="IPR029064">
    <property type="entry name" value="Ribosomal_eL30-like_sf"/>
</dbReference>
<comment type="caution">
    <text evidence="6">Lacks conserved residue(s) required for the propagation of feature annotation.</text>
</comment>
<keyword evidence="9" id="KW-1185">Reference proteome</keyword>
<dbReference type="InterPro" id="IPR013123">
    <property type="entry name" value="SpoU_subst-bd"/>
</dbReference>
<keyword evidence="4 6" id="KW-0808">Transferase</keyword>
<reference evidence="8" key="1">
    <citation type="journal article" date="2014" name="Int. J. Syst. Evol. Microbiol.">
        <title>Complete genome sequence of Corynebacterium casei LMG S-19264T (=DSM 44701T), isolated from a smear-ripened cheese.</title>
        <authorList>
            <consortium name="US DOE Joint Genome Institute (JGI-PGF)"/>
            <person name="Walter F."/>
            <person name="Albersmeier A."/>
            <person name="Kalinowski J."/>
            <person name="Ruckert C."/>
        </authorList>
    </citation>
    <scope>NUCLEOTIDE SEQUENCE</scope>
    <source>
        <strain evidence="8">NBRC 110071</strain>
    </source>
</reference>
<comment type="subcellular location">
    <subcellularLocation>
        <location evidence="6">Cytoplasm</location>
    </subcellularLocation>
</comment>
<evidence type="ECO:0000256" key="1">
    <source>
        <dbReference type="ARBA" id="ARBA00022490"/>
    </source>
</evidence>
<accession>A0AA37W7L1</accession>
<organism evidence="8 9">
    <name type="scientific">Litoribrevibacter albus</name>
    <dbReference type="NCBI Taxonomy" id="1473156"/>
    <lineage>
        <taxon>Bacteria</taxon>
        <taxon>Pseudomonadati</taxon>
        <taxon>Pseudomonadota</taxon>
        <taxon>Gammaproteobacteria</taxon>
        <taxon>Oceanospirillales</taxon>
        <taxon>Oceanospirillaceae</taxon>
        <taxon>Litoribrevibacter</taxon>
    </lineage>
</organism>
<dbReference type="InterPro" id="IPR001537">
    <property type="entry name" value="SpoU_MeTrfase"/>
</dbReference>
<keyword evidence="1 6" id="KW-0963">Cytoplasm</keyword>
<feature type="domain" description="RNA 2-O ribose methyltransferase substrate binding" evidence="7">
    <location>
        <begin position="12"/>
        <end position="87"/>
    </location>
</feature>